<evidence type="ECO:0000256" key="7">
    <source>
        <dbReference type="ARBA" id="ARBA00022756"/>
    </source>
</evidence>
<dbReference type="HAMAP" id="MF_00835">
    <property type="entry name" value="BioC"/>
    <property type="match status" value="1"/>
</dbReference>
<dbReference type="Proteomes" id="UP001162030">
    <property type="component" value="Chromosome"/>
</dbReference>
<dbReference type="GO" id="GO:0032259">
    <property type="term" value="P:methylation"/>
    <property type="evidence" value="ECO:0007669"/>
    <property type="project" value="UniProtKB-KW"/>
</dbReference>
<feature type="domain" description="Methyltransferase type 11" evidence="9">
    <location>
        <begin position="64"/>
        <end position="158"/>
    </location>
</feature>
<proteinExistence type="inferred from homology"/>
<reference evidence="10 11" key="1">
    <citation type="submission" date="2023-03" db="EMBL/GenBank/DDBJ databases">
        <authorList>
            <person name="Pearce D."/>
        </authorList>
    </citation>
    <scope>NUCLEOTIDE SEQUENCE [LARGE SCALE GENOMIC DNA]</scope>
    <source>
        <strain evidence="10">Msz</strain>
    </source>
</reference>
<evidence type="ECO:0000313" key="10">
    <source>
        <dbReference type="EMBL" id="CAI8833743.1"/>
    </source>
</evidence>
<keyword evidence="7 8" id="KW-0093">Biotin biosynthesis</keyword>
<dbReference type="GO" id="GO:0102130">
    <property type="term" value="F:malonyl-CoA methyltransferase activity"/>
    <property type="evidence" value="ECO:0007669"/>
    <property type="project" value="UniProtKB-EC"/>
</dbReference>
<dbReference type="InterPro" id="IPR050602">
    <property type="entry name" value="Malonyl-ACP_OMT"/>
</dbReference>
<comment type="catalytic activity">
    <reaction evidence="1 8">
        <text>malonyl-[ACP] + S-adenosyl-L-methionine = malonyl-[ACP] methyl ester + S-adenosyl-L-homocysteine</text>
        <dbReference type="Rhea" id="RHEA:17105"/>
        <dbReference type="Rhea" id="RHEA-COMP:9623"/>
        <dbReference type="Rhea" id="RHEA-COMP:9954"/>
        <dbReference type="ChEBI" id="CHEBI:57856"/>
        <dbReference type="ChEBI" id="CHEBI:59789"/>
        <dbReference type="ChEBI" id="CHEBI:78449"/>
        <dbReference type="ChEBI" id="CHEBI:78845"/>
        <dbReference type="EC" id="2.1.1.197"/>
    </reaction>
</comment>
<dbReference type="EMBL" id="OX458333">
    <property type="protein sequence ID" value="CAI8833743.1"/>
    <property type="molecule type" value="Genomic_DNA"/>
</dbReference>
<keyword evidence="4 8" id="KW-0489">Methyltransferase</keyword>
<evidence type="ECO:0000256" key="3">
    <source>
        <dbReference type="ARBA" id="ARBA00012327"/>
    </source>
</evidence>
<comment type="similarity">
    <text evidence="8">Belongs to the methyltransferase superfamily.</text>
</comment>
<evidence type="ECO:0000256" key="5">
    <source>
        <dbReference type="ARBA" id="ARBA00022679"/>
    </source>
</evidence>
<evidence type="ECO:0000256" key="1">
    <source>
        <dbReference type="ARBA" id="ARBA00000852"/>
    </source>
</evidence>
<dbReference type="PANTHER" id="PTHR13090">
    <property type="entry name" value="ARGININE-HYDROXYLASE NDUFAF5, MITOCHONDRIAL"/>
    <property type="match status" value="1"/>
</dbReference>
<dbReference type="PANTHER" id="PTHR13090:SF1">
    <property type="entry name" value="ARGININE-HYDROXYLASE NDUFAF5, MITOCHONDRIAL"/>
    <property type="match status" value="1"/>
</dbReference>
<dbReference type="InterPro" id="IPR013216">
    <property type="entry name" value="Methyltransf_11"/>
</dbReference>
<evidence type="ECO:0000259" key="9">
    <source>
        <dbReference type="Pfam" id="PF08241"/>
    </source>
</evidence>
<evidence type="ECO:0000256" key="6">
    <source>
        <dbReference type="ARBA" id="ARBA00022691"/>
    </source>
</evidence>
<dbReference type="InterPro" id="IPR011814">
    <property type="entry name" value="BioC"/>
</dbReference>
<gene>
    <name evidence="8 10" type="primary">bioC</name>
    <name evidence="10" type="ORF">MSZNOR_2194</name>
</gene>
<evidence type="ECO:0000256" key="2">
    <source>
        <dbReference type="ARBA" id="ARBA00004746"/>
    </source>
</evidence>
<comment type="pathway">
    <text evidence="2 8">Cofactor biosynthesis; biotin biosynthesis.</text>
</comment>
<dbReference type="Gene3D" id="3.40.50.150">
    <property type="entry name" value="Vaccinia Virus protein VP39"/>
    <property type="match status" value="1"/>
</dbReference>
<accession>A0ABM9I1U1</accession>
<name>A0ABM9I1U1_9GAMM</name>
<dbReference type="CDD" id="cd02440">
    <property type="entry name" value="AdoMet_MTases"/>
    <property type="match status" value="1"/>
</dbReference>
<dbReference type="InterPro" id="IPR029063">
    <property type="entry name" value="SAM-dependent_MTases_sf"/>
</dbReference>
<evidence type="ECO:0000313" key="11">
    <source>
        <dbReference type="Proteomes" id="UP001162030"/>
    </source>
</evidence>
<sequence>MSAADFLQTDELGFGGRPDKRLIGRSFGAAAARYDGLADLQRTVGEKLLARLSSVNLAPARIADVGAGTGYLGTRLIQLYPKADLLALDIAEGMLRFARSRCGNSGAVRFVCGDAEAMPFRDRSIDLVFSNLTIQWCSGFNTVFREIRRILRPDGVTLFSTFGAETLKELRSAWASVDDYSHVNCFGGSSAVMSALQEAGFTEIEVGIETHRLTYASVYDLMRELKGLGAHNVTLGRPRHLTGKGTLQRMVAAYERQAGGDGIPASFEVIYGFARGPVECP</sequence>
<organism evidence="10 11">
    <name type="scientific">Methylocaldum szegediense</name>
    <dbReference type="NCBI Taxonomy" id="73780"/>
    <lineage>
        <taxon>Bacteria</taxon>
        <taxon>Pseudomonadati</taxon>
        <taxon>Pseudomonadota</taxon>
        <taxon>Gammaproteobacteria</taxon>
        <taxon>Methylococcales</taxon>
        <taxon>Methylococcaceae</taxon>
        <taxon>Methylocaldum</taxon>
    </lineage>
</organism>
<dbReference type="EC" id="2.1.1.197" evidence="3 8"/>
<dbReference type="RefSeq" id="WP_051332007.1">
    <property type="nucleotide sequence ID" value="NZ_OX458333.1"/>
</dbReference>
<comment type="function">
    <text evidence="8">Converts the free carboxyl group of a malonyl-thioester to its methyl ester by transfer of a methyl group from S-adenosyl-L-methionine (SAM). It allows to synthesize pimeloyl-ACP via the fatty acid synthetic pathway.</text>
</comment>
<keyword evidence="5 8" id="KW-0808">Transferase</keyword>
<keyword evidence="11" id="KW-1185">Reference proteome</keyword>
<protein>
    <recommendedName>
        <fullName evidence="3 8">Malonyl-[acyl-carrier protein] O-methyltransferase</fullName>
        <shortName evidence="8">Malonyl-ACP O-methyltransferase</shortName>
        <ecNumber evidence="3 8">2.1.1.197</ecNumber>
    </recommendedName>
    <alternativeName>
        <fullName evidence="8">Biotin synthesis protein BioC</fullName>
    </alternativeName>
</protein>
<keyword evidence="6 8" id="KW-0949">S-adenosyl-L-methionine</keyword>
<dbReference type="Pfam" id="PF08241">
    <property type="entry name" value="Methyltransf_11"/>
    <property type="match status" value="1"/>
</dbReference>
<dbReference type="SUPFAM" id="SSF53335">
    <property type="entry name" value="S-adenosyl-L-methionine-dependent methyltransferases"/>
    <property type="match status" value="1"/>
</dbReference>
<evidence type="ECO:0000256" key="4">
    <source>
        <dbReference type="ARBA" id="ARBA00022603"/>
    </source>
</evidence>
<evidence type="ECO:0000256" key="8">
    <source>
        <dbReference type="HAMAP-Rule" id="MF_00835"/>
    </source>
</evidence>
<dbReference type="NCBIfam" id="TIGR02072">
    <property type="entry name" value="BioC"/>
    <property type="match status" value="1"/>
</dbReference>